<dbReference type="Proteomes" id="UP000217199">
    <property type="component" value="Unassembled WGS sequence"/>
</dbReference>
<dbReference type="EMBL" id="NBII01000003">
    <property type="protein sequence ID" value="PAV20533.1"/>
    <property type="molecule type" value="Genomic_DNA"/>
</dbReference>
<feature type="region of interest" description="Disordered" evidence="8">
    <location>
        <begin position="394"/>
        <end position="466"/>
    </location>
</feature>
<feature type="compositionally biased region" description="Acidic residues" evidence="8">
    <location>
        <begin position="450"/>
        <end position="466"/>
    </location>
</feature>
<dbReference type="PANTHER" id="PTHR15970:SF2">
    <property type="entry name" value="ELL-ASSOCIATED FACTOR EAF"/>
    <property type="match status" value="1"/>
</dbReference>
<dbReference type="InterPro" id="IPR027093">
    <property type="entry name" value="EAF_fam"/>
</dbReference>
<evidence type="ECO:0000256" key="8">
    <source>
        <dbReference type="SAM" id="MobiDB-lite"/>
    </source>
</evidence>
<keyword evidence="3" id="KW-0597">Phosphoprotein</keyword>
<dbReference type="PANTHER" id="PTHR15970">
    <property type="entry name" value="ELL-ASSOCIATED FACTOR EAF"/>
    <property type="match status" value="1"/>
</dbReference>
<feature type="compositionally biased region" description="Low complexity" evidence="8">
    <location>
        <begin position="220"/>
        <end position="233"/>
    </location>
</feature>
<evidence type="ECO:0000256" key="4">
    <source>
        <dbReference type="ARBA" id="ARBA00023015"/>
    </source>
</evidence>
<feature type="compositionally biased region" description="Pro residues" evidence="8">
    <location>
        <begin position="190"/>
        <end position="203"/>
    </location>
</feature>
<feature type="compositionally biased region" description="Pro residues" evidence="8">
    <location>
        <begin position="234"/>
        <end position="246"/>
    </location>
</feature>
<feature type="region of interest" description="Disordered" evidence="8">
    <location>
        <begin position="164"/>
        <end position="303"/>
    </location>
</feature>
<keyword evidence="11" id="KW-1185">Reference proteome</keyword>
<comment type="similarity">
    <text evidence="2">Belongs to the EAF family.</text>
</comment>
<evidence type="ECO:0000313" key="10">
    <source>
        <dbReference type="EMBL" id="PAV20533.1"/>
    </source>
</evidence>
<keyword evidence="7" id="KW-0539">Nucleus</keyword>
<evidence type="ECO:0000256" key="1">
    <source>
        <dbReference type="ARBA" id="ARBA00004123"/>
    </source>
</evidence>
<dbReference type="InParanoid" id="A0A286ULQ7"/>
<dbReference type="GO" id="GO:0032783">
    <property type="term" value="C:super elongation complex"/>
    <property type="evidence" value="ECO:0007669"/>
    <property type="project" value="InterPro"/>
</dbReference>
<feature type="compositionally biased region" description="Basic and acidic residues" evidence="8">
    <location>
        <begin position="164"/>
        <end position="175"/>
    </location>
</feature>
<comment type="subcellular location">
    <subcellularLocation>
        <location evidence="1">Nucleus</location>
    </subcellularLocation>
</comment>
<name>A0A286ULQ7_9AGAM</name>
<protein>
    <submittedName>
        <fullName evidence="10">Ell-associated factor 1</fullName>
    </submittedName>
</protein>
<dbReference type="STRING" id="2282107.A0A286ULQ7"/>
<feature type="domain" description="Transcription elongation factor Eaf N-terminal" evidence="9">
    <location>
        <begin position="17"/>
        <end position="126"/>
    </location>
</feature>
<sequence>MSTENATFIPPKGRHEVSVGTSLTRFLKQRKGTQVKQTKPITSYYHFKYNFMPESVDVNKPGQIDLVTNEITNARVERACAQSNEVHVFRGKEEPSKDIECVLIYDQESGLFSLEKLDSTFNLTHEGKSQPKSRTSASPLPTPSPAIKNDDLEEILFREMQETLASAKEDSKGEDSDNIPLINNTKRPAHLPPKPEPVRPPPTEIDSRGKSRPKLKQGKANTNPSSVPSSSTLPPAPVSIPKPPSPTQNRGLNKRKASQQNQTNTFEVEEEELDFGKPSRPLKRPHTSPLTGPPPVTAYPSLALPGAGDSCNIPSSDGLALPGTTTVNLAPPITSTIDDDDDTDGSLVDVLTANTGEDEIFGDGIADSGDVDDLDAELNRQLGGIYEEFDDGFATIAGDGDNGEGDADPDDESDMEDIFGGEEEEPEPTPSKAPQSMISYAAGNGGAAYGDDDDDEDDYTSSEESD</sequence>
<keyword evidence="4" id="KW-0805">Transcription regulation</keyword>
<dbReference type="OrthoDB" id="125903at2759"/>
<evidence type="ECO:0000256" key="6">
    <source>
        <dbReference type="ARBA" id="ARBA00023163"/>
    </source>
</evidence>
<dbReference type="InterPro" id="IPR019194">
    <property type="entry name" value="Tscrpt_elong_fac_Eaf_N"/>
</dbReference>
<dbReference type="GO" id="GO:0003711">
    <property type="term" value="F:transcription elongation factor activity"/>
    <property type="evidence" value="ECO:0007669"/>
    <property type="project" value="TreeGrafter"/>
</dbReference>
<keyword evidence="6" id="KW-0804">Transcription</keyword>
<keyword evidence="5" id="KW-0010">Activator</keyword>
<evidence type="ECO:0000256" key="3">
    <source>
        <dbReference type="ARBA" id="ARBA00022553"/>
    </source>
</evidence>
<comment type="caution">
    <text evidence="10">The sequence shown here is derived from an EMBL/GenBank/DDBJ whole genome shotgun (WGS) entry which is preliminary data.</text>
</comment>
<feature type="compositionally biased region" description="Acidic residues" evidence="8">
    <location>
        <begin position="401"/>
        <end position="427"/>
    </location>
</feature>
<reference evidence="10 11" key="1">
    <citation type="journal article" date="2017" name="Mol. Ecol.">
        <title>Comparative and population genomic landscape of Phellinus noxius: A hypervariable fungus causing root rot in trees.</title>
        <authorList>
            <person name="Chung C.L."/>
            <person name="Lee T.J."/>
            <person name="Akiba M."/>
            <person name="Lee H.H."/>
            <person name="Kuo T.H."/>
            <person name="Liu D."/>
            <person name="Ke H.M."/>
            <person name="Yokoi T."/>
            <person name="Roa M.B."/>
            <person name="Lu M.J."/>
            <person name="Chang Y.Y."/>
            <person name="Ann P.J."/>
            <person name="Tsai J.N."/>
            <person name="Chen C.Y."/>
            <person name="Tzean S.S."/>
            <person name="Ota Y."/>
            <person name="Hattori T."/>
            <person name="Sahashi N."/>
            <person name="Liou R.F."/>
            <person name="Kikuchi T."/>
            <person name="Tsai I.J."/>
        </authorList>
    </citation>
    <scope>NUCLEOTIDE SEQUENCE [LARGE SCALE GENOMIC DNA]</scope>
    <source>
        <strain evidence="10 11">FFPRI411160</strain>
    </source>
</reference>
<evidence type="ECO:0000256" key="2">
    <source>
        <dbReference type="ARBA" id="ARBA00007798"/>
    </source>
</evidence>
<proteinExistence type="inferred from homology"/>
<gene>
    <name evidence="10" type="ORF">PNOK_0316000</name>
</gene>
<accession>A0A286ULQ7</accession>
<dbReference type="GO" id="GO:0006368">
    <property type="term" value="P:transcription elongation by RNA polymerase II"/>
    <property type="evidence" value="ECO:0007669"/>
    <property type="project" value="InterPro"/>
</dbReference>
<dbReference type="Pfam" id="PF09816">
    <property type="entry name" value="EAF"/>
    <property type="match status" value="1"/>
</dbReference>
<feature type="region of interest" description="Disordered" evidence="8">
    <location>
        <begin position="124"/>
        <end position="148"/>
    </location>
</feature>
<evidence type="ECO:0000259" key="9">
    <source>
        <dbReference type="Pfam" id="PF09816"/>
    </source>
</evidence>
<organism evidence="10 11">
    <name type="scientific">Pyrrhoderma noxium</name>
    <dbReference type="NCBI Taxonomy" id="2282107"/>
    <lineage>
        <taxon>Eukaryota</taxon>
        <taxon>Fungi</taxon>
        <taxon>Dikarya</taxon>
        <taxon>Basidiomycota</taxon>
        <taxon>Agaricomycotina</taxon>
        <taxon>Agaricomycetes</taxon>
        <taxon>Hymenochaetales</taxon>
        <taxon>Hymenochaetaceae</taxon>
        <taxon>Pyrrhoderma</taxon>
    </lineage>
</organism>
<evidence type="ECO:0000256" key="7">
    <source>
        <dbReference type="ARBA" id="ARBA00023242"/>
    </source>
</evidence>
<evidence type="ECO:0000313" key="11">
    <source>
        <dbReference type="Proteomes" id="UP000217199"/>
    </source>
</evidence>
<evidence type="ECO:0000256" key="5">
    <source>
        <dbReference type="ARBA" id="ARBA00023159"/>
    </source>
</evidence>
<dbReference type="AlphaFoldDB" id="A0A286ULQ7"/>